<evidence type="ECO:0000313" key="6">
    <source>
        <dbReference type="Proteomes" id="UP000185678"/>
    </source>
</evidence>
<dbReference type="Gene3D" id="3.40.640.10">
    <property type="entry name" value="Type I PLP-dependent aspartate aminotransferase-like (Major domain)"/>
    <property type="match status" value="1"/>
</dbReference>
<dbReference type="PIRSF" id="PIRSF000521">
    <property type="entry name" value="Transaminase_4ab_Lys_Orn"/>
    <property type="match status" value="1"/>
</dbReference>
<accession>A0A1N7Q714</accession>
<dbReference type="STRING" id="80876.SAMN05421779_11144"/>
<comment type="cofactor">
    <cofactor evidence="1">
        <name>pyridoxal 5'-phosphate</name>
        <dbReference type="ChEBI" id="CHEBI:597326"/>
    </cofactor>
</comment>
<dbReference type="PANTHER" id="PTHR45688:SF13">
    <property type="entry name" value="ALANINE--GLYOXYLATE AMINOTRANSFERASE 2-LIKE"/>
    <property type="match status" value="1"/>
</dbReference>
<dbReference type="EMBL" id="FTOA01000011">
    <property type="protein sequence ID" value="SIT18624.1"/>
    <property type="molecule type" value="Genomic_DNA"/>
</dbReference>
<proteinExistence type="inferred from homology"/>
<name>A0A1N7Q714_9PROT</name>
<dbReference type="GO" id="GO:0008483">
    <property type="term" value="F:transaminase activity"/>
    <property type="evidence" value="ECO:0007669"/>
    <property type="project" value="UniProtKB-KW"/>
</dbReference>
<evidence type="ECO:0000256" key="3">
    <source>
        <dbReference type="ARBA" id="ARBA00022898"/>
    </source>
</evidence>
<keyword evidence="6" id="KW-1185">Reference proteome</keyword>
<protein>
    <submittedName>
        <fullName evidence="5">4-aminobutyrate aminotransferase</fullName>
    </submittedName>
</protein>
<organism evidence="5 6">
    <name type="scientific">Insolitispirillum peregrinum</name>
    <dbReference type="NCBI Taxonomy" id="80876"/>
    <lineage>
        <taxon>Bacteria</taxon>
        <taxon>Pseudomonadati</taxon>
        <taxon>Pseudomonadota</taxon>
        <taxon>Alphaproteobacteria</taxon>
        <taxon>Rhodospirillales</taxon>
        <taxon>Novispirillaceae</taxon>
        <taxon>Insolitispirillum</taxon>
    </lineage>
</organism>
<evidence type="ECO:0000256" key="1">
    <source>
        <dbReference type="ARBA" id="ARBA00001933"/>
    </source>
</evidence>
<dbReference type="InterPro" id="IPR015424">
    <property type="entry name" value="PyrdxlP-dep_Trfase"/>
</dbReference>
<dbReference type="RefSeq" id="WP_084195007.1">
    <property type="nucleotide sequence ID" value="NZ_FTOA01000011.1"/>
</dbReference>
<dbReference type="OrthoDB" id="9801834at2"/>
<gene>
    <name evidence="5" type="ORF">SAMN05421779_11144</name>
</gene>
<dbReference type="Pfam" id="PF00202">
    <property type="entry name" value="Aminotran_3"/>
    <property type="match status" value="1"/>
</dbReference>
<keyword evidence="5" id="KW-0808">Transferase</keyword>
<dbReference type="InterPro" id="IPR049704">
    <property type="entry name" value="Aminotrans_3_PPA_site"/>
</dbReference>
<dbReference type="SUPFAM" id="SSF53383">
    <property type="entry name" value="PLP-dependent transferases"/>
    <property type="match status" value="1"/>
</dbReference>
<dbReference type="InterPro" id="IPR005814">
    <property type="entry name" value="Aminotrans_3"/>
</dbReference>
<dbReference type="Gene3D" id="3.90.1150.10">
    <property type="entry name" value="Aspartate Aminotransferase, domain 1"/>
    <property type="match status" value="1"/>
</dbReference>
<comment type="similarity">
    <text evidence="2 4">Belongs to the class-III pyridoxal-phosphate-dependent aminotransferase family.</text>
</comment>
<dbReference type="InterPro" id="IPR015422">
    <property type="entry name" value="PyrdxlP-dep_Trfase_small"/>
</dbReference>
<evidence type="ECO:0000256" key="2">
    <source>
        <dbReference type="ARBA" id="ARBA00008954"/>
    </source>
</evidence>
<evidence type="ECO:0000256" key="4">
    <source>
        <dbReference type="RuleBase" id="RU003560"/>
    </source>
</evidence>
<keyword evidence="5" id="KW-0032">Aminotransferase</keyword>
<dbReference type="Proteomes" id="UP000185678">
    <property type="component" value="Unassembled WGS sequence"/>
</dbReference>
<dbReference type="GO" id="GO:0030170">
    <property type="term" value="F:pyridoxal phosphate binding"/>
    <property type="evidence" value="ECO:0007669"/>
    <property type="project" value="InterPro"/>
</dbReference>
<dbReference type="AlphaFoldDB" id="A0A1N7Q714"/>
<dbReference type="PANTHER" id="PTHR45688">
    <property type="match status" value="1"/>
</dbReference>
<keyword evidence="3 4" id="KW-0663">Pyridoxal phosphate</keyword>
<sequence length="425" mass="44301">MTLSANTQTLLNRRAVLGAAYRLFYAEPLNLVRGQGVELFDGDGRRYLDAYNNVPVLGHAHPAVIEAFTRQASQINTHTRYLHDTILSYAETLVATFPAPLRQAMFTCSGSEANDLALRIAMTATGGSGVIVTSNAYHGVTALLAGMSPSLGLGVAPAVRTVPPPDSYRTSGDVGAAFGQAVAEAIADLQREGIQPAALLVDTTFASDGIFVGPQGYLDQAVAAIRAAGGLFIADEVQGGFGRSGQLWTFLRQPGLVPDMVTLGKPMGNGHPIGGVVTRPDLLDVFGQRSRYFNTFGGNTVSAAVGLAVLSTIQQQDLPGHAALVGAELAAALNSLKDVSPLVADVRGVGFYYGVELVTDHQQKTPATAEAKAVVDALAQAGVLVGVCGAASNVLKIRPPLAFQSEHIDELMQALRGVLSGMPGQ</sequence>
<dbReference type="CDD" id="cd00610">
    <property type="entry name" value="OAT_like"/>
    <property type="match status" value="1"/>
</dbReference>
<dbReference type="PROSITE" id="PS00600">
    <property type="entry name" value="AA_TRANSFER_CLASS_3"/>
    <property type="match status" value="1"/>
</dbReference>
<dbReference type="InterPro" id="IPR015421">
    <property type="entry name" value="PyrdxlP-dep_Trfase_major"/>
</dbReference>
<evidence type="ECO:0000313" key="5">
    <source>
        <dbReference type="EMBL" id="SIT18624.1"/>
    </source>
</evidence>
<reference evidence="5 6" key="1">
    <citation type="submission" date="2017-01" db="EMBL/GenBank/DDBJ databases">
        <authorList>
            <person name="Mah S.A."/>
            <person name="Swanson W.J."/>
            <person name="Moy G.W."/>
            <person name="Vacquier V.D."/>
        </authorList>
    </citation>
    <scope>NUCLEOTIDE SEQUENCE [LARGE SCALE GENOMIC DNA]</scope>
    <source>
        <strain evidence="5 6">DSM 11589</strain>
    </source>
</reference>